<gene>
    <name evidence="1" type="ORF">BMW23_0132</name>
</gene>
<dbReference type="SUPFAM" id="SSF56112">
    <property type="entry name" value="Protein kinase-like (PK-like)"/>
    <property type="match status" value="1"/>
</dbReference>
<sequence>MFNKKIRWTFENHQYYSIIFDREISILKRLYGELIKINTNDMIIRMPYCGLSLYDNFNLPDDWQQQITDIFKKFDMNNIYYPEFNIKNITVLDNVISFIDFGLASIDGNVNNDNNCKKFIELLGILNEQFANIEDTKKRQIQYVIFTNNIKNDKDNMYTENIY</sequence>
<proteinExistence type="predicted"/>
<reference evidence="1" key="1">
    <citation type="journal article" date="2017" name="Elife">
        <title>The kinetoplastid-infecting Bodo saltans virus (BsV), a window into the most abundant giant viruses in the sea.</title>
        <authorList>
            <person name="Deeg C.M."/>
            <person name="Chow C.-E.T."/>
            <person name="Suttle C.A."/>
        </authorList>
    </citation>
    <scope>NUCLEOTIDE SEQUENCE</scope>
    <source>
        <strain evidence="1">NG1</strain>
    </source>
</reference>
<dbReference type="Proteomes" id="UP000240325">
    <property type="component" value="Segment"/>
</dbReference>
<keyword evidence="2" id="KW-1185">Reference proteome</keyword>
<organism evidence="1">
    <name type="scientific">Bodo saltans virus</name>
    <dbReference type="NCBI Taxonomy" id="2024608"/>
    <lineage>
        <taxon>Viruses</taxon>
        <taxon>Varidnaviria</taxon>
        <taxon>Bamfordvirae</taxon>
        <taxon>Nucleocytoviricota</taxon>
        <taxon>Megaviricetes</taxon>
        <taxon>Imitervirales</taxon>
        <taxon>Mimiviridae</taxon>
        <taxon>Klosneuvirinae</taxon>
        <taxon>Theiavirus</taxon>
        <taxon>Theiavirus salishense</taxon>
    </lineage>
</organism>
<dbReference type="InterPro" id="IPR011009">
    <property type="entry name" value="Kinase-like_dom_sf"/>
</dbReference>
<name>A0A2H4UTD1_9VIRU</name>
<evidence type="ECO:0000313" key="1">
    <source>
        <dbReference type="EMBL" id="ATZ80192.1"/>
    </source>
</evidence>
<evidence type="ECO:0000313" key="2">
    <source>
        <dbReference type="Proteomes" id="UP000240325"/>
    </source>
</evidence>
<evidence type="ECO:0008006" key="3">
    <source>
        <dbReference type="Google" id="ProtNLM"/>
    </source>
</evidence>
<protein>
    <recommendedName>
        <fullName evidence="3">Protein kinase domain-containing protein</fullName>
    </recommendedName>
</protein>
<accession>A0A2H4UTD1</accession>
<dbReference type="EMBL" id="MF782455">
    <property type="protein sequence ID" value="ATZ80192.1"/>
    <property type="molecule type" value="Genomic_DNA"/>
</dbReference>